<gene>
    <name evidence="1" type="ORF">TNCV_980411</name>
</gene>
<comment type="caution">
    <text evidence="1">The sequence shown here is derived from an EMBL/GenBank/DDBJ whole genome shotgun (WGS) entry which is preliminary data.</text>
</comment>
<dbReference type="EMBL" id="BMAU01021234">
    <property type="protein sequence ID" value="GFY03036.1"/>
    <property type="molecule type" value="Genomic_DNA"/>
</dbReference>
<sequence>MRHASNGILWLAKKGLETSRMMGYPTYCSPEATRSYSLECHFISRTQFIDVLKTLISQKYVERIIFPVVLPLDLRIFGTYISSV</sequence>
<organism evidence="1 2">
    <name type="scientific">Trichonephila clavipes</name>
    <name type="common">Golden silk orbweaver</name>
    <name type="synonym">Nephila clavipes</name>
    <dbReference type="NCBI Taxonomy" id="2585209"/>
    <lineage>
        <taxon>Eukaryota</taxon>
        <taxon>Metazoa</taxon>
        <taxon>Ecdysozoa</taxon>
        <taxon>Arthropoda</taxon>
        <taxon>Chelicerata</taxon>
        <taxon>Arachnida</taxon>
        <taxon>Araneae</taxon>
        <taxon>Araneomorphae</taxon>
        <taxon>Entelegynae</taxon>
        <taxon>Araneoidea</taxon>
        <taxon>Nephilidae</taxon>
        <taxon>Trichonephila</taxon>
    </lineage>
</organism>
<dbReference type="Proteomes" id="UP000887159">
    <property type="component" value="Unassembled WGS sequence"/>
</dbReference>
<evidence type="ECO:0000313" key="1">
    <source>
        <dbReference type="EMBL" id="GFY03036.1"/>
    </source>
</evidence>
<dbReference type="AlphaFoldDB" id="A0A8X6S6T3"/>
<name>A0A8X6S6T3_TRICX</name>
<proteinExistence type="predicted"/>
<accession>A0A8X6S6T3</accession>
<reference evidence="1" key="1">
    <citation type="submission" date="2020-08" db="EMBL/GenBank/DDBJ databases">
        <title>Multicomponent nature underlies the extraordinary mechanical properties of spider dragline silk.</title>
        <authorList>
            <person name="Kono N."/>
            <person name="Nakamura H."/>
            <person name="Mori M."/>
            <person name="Yoshida Y."/>
            <person name="Ohtoshi R."/>
            <person name="Malay A.D."/>
            <person name="Moran D.A.P."/>
            <person name="Tomita M."/>
            <person name="Numata K."/>
            <person name="Arakawa K."/>
        </authorList>
    </citation>
    <scope>NUCLEOTIDE SEQUENCE</scope>
</reference>
<keyword evidence="2" id="KW-1185">Reference proteome</keyword>
<evidence type="ECO:0000313" key="2">
    <source>
        <dbReference type="Proteomes" id="UP000887159"/>
    </source>
</evidence>
<protein>
    <submittedName>
        <fullName evidence="1">Uncharacterized protein</fullName>
    </submittedName>
</protein>